<keyword evidence="2" id="KW-0812">Transmembrane</keyword>
<reference evidence="3" key="3">
    <citation type="submission" date="2025-09" db="UniProtKB">
        <authorList>
            <consortium name="Ensembl"/>
        </authorList>
    </citation>
    <scope>IDENTIFICATION</scope>
</reference>
<dbReference type="InterPro" id="IPR037763">
    <property type="entry name" value="C1orf162"/>
</dbReference>
<evidence type="ECO:0000313" key="3">
    <source>
        <dbReference type="Ensembl" id="ENSSSUP00005037060.1"/>
    </source>
</evidence>
<reference evidence="3 4" key="1">
    <citation type="submission" date="2019-05" db="EMBL/GenBank/DDBJ databases">
        <title>A Chromosome-scale Meerkat (S. suricatta) Genome Assembly.</title>
        <authorList>
            <person name="Dudchenko O."/>
            <person name="Lieberman Aiden E."/>
            <person name="Tung J."/>
            <person name="Barreiro L.B."/>
            <person name="Clutton-Brock T.H."/>
        </authorList>
    </citation>
    <scope>NUCLEOTIDE SEQUENCE [LARGE SCALE GENOMIC DNA]</scope>
</reference>
<evidence type="ECO:0000256" key="1">
    <source>
        <dbReference type="SAM" id="MobiDB-lite"/>
    </source>
</evidence>
<dbReference type="RefSeq" id="XP_029805356.1">
    <property type="nucleotide sequence ID" value="XM_029949496.1"/>
</dbReference>
<name>A0A673VUU2_SURSU</name>
<dbReference type="PANTHER" id="PTHR37997">
    <property type="entry name" value="TRANSMEMBRANE PROTEIN C1ORF162"/>
    <property type="match status" value="1"/>
</dbReference>
<feature type="compositionally biased region" description="Polar residues" evidence="1">
    <location>
        <begin position="9"/>
        <end position="21"/>
    </location>
</feature>
<dbReference type="OrthoDB" id="9451692at2759"/>
<protein>
    <submittedName>
        <fullName evidence="3">Uncharacterized protein</fullName>
    </submittedName>
</protein>
<dbReference type="Ensembl" id="ENSSSUT00005042189.1">
    <property type="protein sequence ID" value="ENSSSUP00005037060.1"/>
    <property type="gene ID" value="ENSSSUG00005023666.1"/>
</dbReference>
<dbReference type="AlphaFoldDB" id="A0A673VUU2"/>
<keyword evidence="4" id="KW-1185">Reference proteome</keyword>
<gene>
    <name evidence="3" type="primary">C8H1orf162</name>
</gene>
<accession>A0A673VUU2</accession>
<dbReference type="CTD" id="112907942"/>
<dbReference type="RefSeq" id="XP_029805357.1">
    <property type="nucleotide sequence ID" value="XM_029949497.1"/>
</dbReference>
<keyword evidence="2" id="KW-1133">Transmembrane helix</keyword>
<evidence type="ECO:0000256" key="2">
    <source>
        <dbReference type="SAM" id="Phobius"/>
    </source>
</evidence>
<organism evidence="3 4">
    <name type="scientific">Suricata suricatta</name>
    <name type="common">Meerkat</name>
    <dbReference type="NCBI Taxonomy" id="37032"/>
    <lineage>
        <taxon>Eukaryota</taxon>
        <taxon>Metazoa</taxon>
        <taxon>Chordata</taxon>
        <taxon>Craniata</taxon>
        <taxon>Vertebrata</taxon>
        <taxon>Euteleostomi</taxon>
        <taxon>Mammalia</taxon>
        <taxon>Eutheria</taxon>
        <taxon>Laurasiatheria</taxon>
        <taxon>Carnivora</taxon>
        <taxon>Feliformia</taxon>
        <taxon>Herpestidae</taxon>
        <taxon>Suricata</taxon>
    </lineage>
</organism>
<feature type="region of interest" description="Disordered" evidence="1">
    <location>
        <begin position="1"/>
        <end position="23"/>
    </location>
</feature>
<reference evidence="3" key="2">
    <citation type="submission" date="2025-08" db="UniProtKB">
        <authorList>
            <consortium name="Ensembl"/>
        </authorList>
    </citation>
    <scope>IDENTIFICATION</scope>
</reference>
<sequence>MGGGHSAPQCDNNGQSDTATPTPTPYFWERTNIQYLLLAFFAGVALTLLLLAFIFFIVWSYRKCHSSPWALDPPLDPHSSQDPQAKLSSPEEALTYASMTFNASEGKSHHVTEKVIYSQIKVTNSPDLPSEA</sequence>
<dbReference type="PANTHER" id="PTHR37997:SF1">
    <property type="entry name" value="TRANSMEMBRANE PROTEIN C1ORF162"/>
    <property type="match status" value="1"/>
</dbReference>
<feature type="transmembrane region" description="Helical" evidence="2">
    <location>
        <begin position="35"/>
        <end position="59"/>
    </location>
</feature>
<dbReference type="OMA" id="MAGHSKP"/>
<keyword evidence="2" id="KW-0472">Membrane</keyword>
<proteinExistence type="predicted"/>
<dbReference type="RefSeq" id="XP_029805359.1">
    <property type="nucleotide sequence ID" value="XM_029949499.1"/>
</dbReference>
<dbReference type="RefSeq" id="XP_029805358.1">
    <property type="nucleotide sequence ID" value="XM_029949498.1"/>
</dbReference>
<dbReference type="GeneID" id="115299948"/>
<evidence type="ECO:0000313" key="4">
    <source>
        <dbReference type="Proteomes" id="UP000472268"/>
    </source>
</evidence>
<dbReference type="Proteomes" id="UP000472268">
    <property type="component" value="Chromosome 8"/>
</dbReference>